<proteinExistence type="predicted"/>
<comment type="caution">
    <text evidence="2">The sequence shown here is derived from an EMBL/GenBank/DDBJ whole genome shotgun (WGS) entry which is preliminary data.</text>
</comment>
<dbReference type="Proteomes" id="UP000547510">
    <property type="component" value="Unassembled WGS sequence"/>
</dbReference>
<name>A0A841CJ20_9PSEU</name>
<keyword evidence="3" id="KW-1185">Reference proteome</keyword>
<dbReference type="RefSeq" id="WP_184694447.1">
    <property type="nucleotide sequence ID" value="NZ_JACHJN010000008.1"/>
</dbReference>
<reference evidence="2 3" key="1">
    <citation type="submission" date="2020-08" db="EMBL/GenBank/DDBJ databases">
        <title>Genomic Encyclopedia of Type Strains, Phase III (KMG-III): the genomes of soil and plant-associated and newly described type strains.</title>
        <authorList>
            <person name="Whitman W."/>
        </authorList>
    </citation>
    <scope>NUCLEOTIDE SEQUENCE [LARGE SCALE GENOMIC DNA]</scope>
    <source>
        <strain evidence="2 3">CECT 8640</strain>
    </source>
</reference>
<gene>
    <name evidence="2" type="ORF">FHS29_005080</name>
</gene>
<sequence length="237" mass="24801">MSCEFDDLDAASWVTAYVKQRGDGSAVLRRPPPADSTTPEPTARPGADSPQLDVDSSTTARALVIESFTADLIVTSSRTAADRTLALAVAASARCPVVAVPSGATWRDDLPTSVGTTGDHLSKATLRSAFALARVLGTGVRAICCTHEPPIARGQSTSTARAAAAAVAECARRYPDVPVDTRVARSHPVTGLIRHARLAALLVIGCTPTTDESTSRRLLDRCPTPIALVGPHVTRTR</sequence>
<evidence type="ECO:0000256" key="1">
    <source>
        <dbReference type="SAM" id="MobiDB-lite"/>
    </source>
</evidence>
<evidence type="ECO:0000313" key="2">
    <source>
        <dbReference type="EMBL" id="MBB5958472.1"/>
    </source>
</evidence>
<dbReference type="SUPFAM" id="SSF52402">
    <property type="entry name" value="Adenine nucleotide alpha hydrolases-like"/>
    <property type="match status" value="1"/>
</dbReference>
<accession>A0A841CJ20</accession>
<feature type="region of interest" description="Disordered" evidence="1">
    <location>
        <begin position="21"/>
        <end position="55"/>
    </location>
</feature>
<dbReference type="EMBL" id="JACHJN010000008">
    <property type="protein sequence ID" value="MBB5958472.1"/>
    <property type="molecule type" value="Genomic_DNA"/>
</dbReference>
<dbReference type="AlphaFoldDB" id="A0A841CJ20"/>
<evidence type="ECO:0000313" key="3">
    <source>
        <dbReference type="Proteomes" id="UP000547510"/>
    </source>
</evidence>
<dbReference type="Gene3D" id="3.40.50.12370">
    <property type="match status" value="1"/>
</dbReference>
<protein>
    <submittedName>
        <fullName evidence="2">Nucleotide-binding universal stress UspA family protein</fullName>
    </submittedName>
</protein>
<organism evidence="2 3">
    <name type="scientific">Saccharothrix tamanrassetensis</name>
    <dbReference type="NCBI Taxonomy" id="1051531"/>
    <lineage>
        <taxon>Bacteria</taxon>
        <taxon>Bacillati</taxon>
        <taxon>Actinomycetota</taxon>
        <taxon>Actinomycetes</taxon>
        <taxon>Pseudonocardiales</taxon>
        <taxon>Pseudonocardiaceae</taxon>
        <taxon>Saccharothrix</taxon>
    </lineage>
</organism>